<keyword evidence="1" id="KW-1185">Reference proteome</keyword>
<protein>
    <submittedName>
        <fullName evidence="2">Uncharacterized protein LOC142161982</fullName>
    </submittedName>
</protein>
<gene>
    <name evidence="2" type="primary">LOC142161982</name>
</gene>
<evidence type="ECO:0000313" key="1">
    <source>
        <dbReference type="Proteomes" id="UP000790787"/>
    </source>
</evidence>
<name>A0AC58RNT4_TOBAC</name>
<accession>A0AC58RNT4</accession>
<reference evidence="2" key="2">
    <citation type="submission" date="2025-08" db="UniProtKB">
        <authorList>
            <consortium name="RefSeq"/>
        </authorList>
    </citation>
    <scope>IDENTIFICATION</scope>
    <source>
        <tissue evidence="2">Leaf</tissue>
    </source>
</reference>
<reference evidence="1" key="1">
    <citation type="journal article" date="2014" name="Nat. Commun.">
        <title>The tobacco genome sequence and its comparison with those of tomato and potato.</title>
        <authorList>
            <person name="Sierro N."/>
            <person name="Battey J.N."/>
            <person name="Ouadi S."/>
            <person name="Bakaher N."/>
            <person name="Bovet L."/>
            <person name="Willig A."/>
            <person name="Goepfert S."/>
            <person name="Peitsch M.C."/>
            <person name="Ivanov N.V."/>
        </authorList>
    </citation>
    <scope>NUCLEOTIDE SEQUENCE [LARGE SCALE GENOMIC DNA]</scope>
</reference>
<sequence length="458" mass="53030">MNLVAWNVRGFNKAYKQKEFKLFLKNNSICVIAVLEHRVKEHNATKIISKYGRRWDIYGLHTIDDRRRLWAELRSLYHTQQGPWAVMGDFNTILSTEDRQGGSPVIILDQNFSDHSPLCIKMEGNVLIGSKIFRFFNCIADHEDFLRVVRDAWHINSRGYPMNIVWQKLRCAKTGLKKLNIQEREIKQQLKKWDNIEESIFRQKSRVQWLQLGDSNTAFFFANMKNKIKSLINSNGILIQGQDEINAEITNYYKGFLGAATNQLPAINPLVMREGKILERHHQLLLIAPITRNEVSQALKDIDDIKAPRCDGYNWVMVCIKTVYYTIIINGVPVAPFKARKGLRQGDPLSPFLFILAMEYLKRQLGTLKRKLDFNFHPKCARMSITHLGFADDLLLFYTGDFVSVQMLYNCFQIFSQASGLVANVEKSPFILEECVKMIRMLSCRPLVLQKESYLLGI</sequence>
<proteinExistence type="predicted"/>
<dbReference type="Proteomes" id="UP000790787">
    <property type="component" value="Chromosome 7"/>
</dbReference>
<dbReference type="RefSeq" id="XP_075074377.1">
    <property type="nucleotide sequence ID" value="XM_075218276.1"/>
</dbReference>
<evidence type="ECO:0000313" key="2">
    <source>
        <dbReference type="RefSeq" id="XP_075074377.1"/>
    </source>
</evidence>
<organism evidence="1 2">
    <name type="scientific">Nicotiana tabacum</name>
    <name type="common">Common tobacco</name>
    <dbReference type="NCBI Taxonomy" id="4097"/>
    <lineage>
        <taxon>Eukaryota</taxon>
        <taxon>Viridiplantae</taxon>
        <taxon>Streptophyta</taxon>
        <taxon>Embryophyta</taxon>
        <taxon>Tracheophyta</taxon>
        <taxon>Spermatophyta</taxon>
        <taxon>Magnoliopsida</taxon>
        <taxon>eudicotyledons</taxon>
        <taxon>Gunneridae</taxon>
        <taxon>Pentapetalae</taxon>
        <taxon>asterids</taxon>
        <taxon>lamiids</taxon>
        <taxon>Solanales</taxon>
        <taxon>Solanaceae</taxon>
        <taxon>Nicotianoideae</taxon>
        <taxon>Nicotianeae</taxon>
        <taxon>Nicotiana</taxon>
    </lineage>
</organism>